<dbReference type="GeneID" id="8862330"/>
<evidence type="ECO:0000313" key="1">
    <source>
        <dbReference type="EMBL" id="EFC48638.1"/>
    </source>
</evidence>
<dbReference type="InParanoid" id="D2V3H6"/>
<accession>D2V3H6</accession>
<proteinExistence type="predicted"/>
<organism evidence="2">
    <name type="scientific">Naegleria gruberi</name>
    <name type="common">Amoeba</name>
    <dbReference type="NCBI Taxonomy" id="5762"/>
    <lineage>
        <taxon>Eukaryota</taxon>
        <taxon>Discoba</taxon>
        <taxon>Heterolobosea</taxon>
        <taxon>Tetramitia</taxon>
        <taxon>Eutetramitia</taxon>
        <taxon>Vahlkampfiidae</taxon>
        <taxon>Naegleria</taxon>
    </lineage>
</organism>
<dbReference type="OrthoDB" id="10484667at2759"/>
<gene>
    <name evidence="1" type="ORF">NAEGRDRAFT_78409</name>
</gene>
<reference evidence="1 2" key="1">
    <citation type="journal article" date="2010" name="Cell">
        <title>The genome of Naegleria gruberi illuminates early eukaryotic versatility.</title>
        <authorList>
            <person name="Fritz-Laylin L.K."/>
            <person name="Prochnik S.E."/>
            <person name="Ginger M.L."/>
            <person name="Dacks J.B."/>
            <person name="Carpenter M.L."/>
            <person name="Field M.C."/>
            <person name="Kuo A."/>
            <person name="Paredez A."/>
            <person name="Chapman J."/>
            <person name="Pham J."/>
            <person name="Shu S."/>
            <person name="Neupane R."/>
            <person name="Cipriano M."/>
            <person name="Mancuso J."/>
            <person name="Tu H."/>
            <person name="Salamov A."/>
            <person name="Lindquist E."/>
            <person name="Shapiro H."/>
            <person name="Lucas S."/>
            <person name="Grigoriev I.V."/>
            <person name="Cande W.Z."/>
            <person name="Fulton C."/>
            <person name="Rokhsar D.S."/>
            <person name="Dawson S.C."/>
        </authorList>
    </citation>
    <scope>NUCLEOTIDE SEQUENCE [LARGE SCALE GENOMIC DNA]</scope>
    <source>
        <strain evidence="1 2">NEG-M</strain>
    </source>
</reference>
<dbReference type="Proteomes" id="UP000006671">
    <property type="component" value="Unassembled WGS sequence"/>
</dbReference>
<dbReference type="VEuPathDB" id="AmoebaDB:NAEGRDRAFT_78409"/>
<dbReference type="RefSeq" id="XP_002681382.1">
    <property type="nucleotide sequence ID" value="XM_002681336.1"/>
</dbReference>
<name>D2V3H6_NAEGR</name>
<dbReference type="EMBL" id="GG738850">
    <property type="protein sequence ID" value="EFC48638.1"/>
    <property type="molecule type" value="Genomic_DNA"/>
</dbReference>
<keyword evidence="2" id="KW-1185">Reference proteome</keyword>
<dbReference type="KEGG" id="ngr:NAEGRDRAFT_78409"/>
<sequence length="697" mass="81422">MTTNIPSSNHQNGLLLARNKFREMNNDIYSVIMSFMDVMNSSSFYSFLYQKYNDQSDELLKFIFPALYNLSNNSSSSDQPTNNNTTIKVNSELTEITFILHCLGLVNQLKSAVTFNSLPPLEVFPNIDLYKECDNFVSLLELIKTEYIYYKKVDRLKLFKFVMNLDCLARYIGYGLSHFNLKTKSLKDSYFTTFSALPFLKKVKETLLEKFEPIQLFEKYHIPITSRAMKEILNQMTFRSNKYISSFYYSTYGYSLCMDIIRVTEHEIMEEDFVNTLSYSFKLNFLKDLHIWADFRKIKNEKLFFDQLLKLIANLNNNLNLLYIDIDYYENEDQLVKLMELLNSVKKNLHHLTISTYTESKDMDPFVKISKLDFTHNIKHLTLIDKNNFNLLNRLIFKNASSSENSKLEQLTISNIDYLYMFLNAHTSLKRLDFYGNLNSTNESFNDTNLIKESFMNLKSLDTVFIDDRNEALGYSVLGNMGIYINNIIFKYSKNGYTLSSLIECFKRNARRVDKLTIIDNTNFGTNIQLLCKIVSSFLFDNILNQLVIHTRHVSLLNELTFSIHHMFSPTELELKYLQIIKKLNSIDFILFIGKANNPNNNFTNSNLNVTITIVHSIPISGEFNIKDEIIDKRAEIESVMSNVCILGSSVQLDQVDIHTFRPPFNHYLFYRFLHSLSFSNNLTLTRSSLYQLMIVK</sequence>
<evidence type="ECO:0000313" key="2">
    <source>
        <dbReference type="Proteomes" id="UP000006671"/>
    </source>
</evidence>
<protein>
    <submittedName>
        <fullName evidence="1">Uncharacterized protein</fullName>
    </submittedName>
</protein>
<dbReference type="AlphaFoldDB" id="D2V3H6"/>